<dbReference type="RefSeq" id="XP_051255384.1">
    <property type="nucleotide sequence ID" value="XM_051399424.1"/>
</dbReference>
<evidence type="ECO:0000256" key="2">
    <source>
        <dbReference type="ARBA" id="ARBA00010658"/>
    </source>
</evidence>
<dbReference type="SUPFAM" id="SSF56487">
    <property type="entry name" value="SRCR-like"/>
    <property type="match status" value="1"/>
</dbReference>
<keyword evidence="9" id="KW-1133">Transmembrane helix</keyword>
<dbReference type="PROSITE" id="PS50287">
    <property type="entry name" value="SRCR_2"/>
    <property type="match status" value="1"/>
</dbReference>
<dbReference type="InterPro" id="IPR011042">
    <property type="entry name" value="6-blade_b-propeller_TolB-like"/>
</dbReference>
<keyword evidence="9" id="KW-0472">Membrane</keyword>
<dbReference type="OMA" id="TPFDVHG"/>
<dbReference type="RefSeq" id="XP_051255383.1">
    <property type="nucleotide sequence ID" value="XM_051399423.1"/>
</dbReference>
<accession>A0A8C4DS58</accession>
<protein>
    <recommendedName>
        <fullName evidence="10">SRCR domain-containing protein</fullName>
    </recommendedName>
</protein>
<dbReference type="FunFam" id="3.10.250.10:FF:000001">
    <property type="entry name" value="Lysyl oxidase 4 isoform X1"/>
    <property type="match status" value="1"/>
</dbReference>
<gene>
    <name evidence="11" type="primary">si:ch211-136a13.1</name>
</gene>
<comment type="similarity">
    <text evidence="2">Belongs to the HHIP family.</text>
</comment>
<feature type="region of interest" description="Disordered" evidence="8">
    <location>
        <begin position="667"/>
        <end position="743"/>
    </location>
</feature>
<feature type="transmembrane region" description="Helical" evidence="9">
    <location>
        <begin position="12"/>
        <end position="28"/>
    </location>
</feature>
<feature type="compositionally biased region" description="Low complexity" evidence="8">
    <location>
        <begin position="682"/>
        <end position="693"/>
    </location>
</feature>
<comment type="caution">
    <text evidence="7">Lacks conserved residue(s) required for the propagation of feature annotation.</text>
</comment>
<dbReference type="GO" id="GO:0005576">
    <property type="term" value="C:extracellular region"/>
    <property type="evidence" value="ECO:0007669"/>
    <property type="project" value="UniProtKB-SubCell"/>
</dbReference>
<dbReference type="InterPro" id="IPR018143">
    <property type="entry name" value="Folate_rcpt-like"/>
</dbReference>
<evidence type="ECO:0000256" key="7">
    <source>
        <dbReference type="PROSITE-ProRule" id="PRU00196"/>
    </source>
</evidence>
<organism evidence="11 12">
    <name type="scientific">Dicentrarchus labrax</name>
    <name type="common">European seabass</name>
    <name type="synonym">Morone labrax</name>
    <dbReference type="NCBI Taxonomy" id="13489"/>
    <lineage>
        <taxon>Eukaryota</taxon>
        <taxon>Metazoa</taxon>
        <taxon>Chordata</taxon>
        <taxon>Craniata</taxon>
        <taxon>Vertebrata</taxon>
        <taxon>Euteleostomi</taxon>
        <taxon>Actinopterygii</taxon>
        <taxon>Neopterygii</taxon>
        <taxon>Teleostei</taxon>
        <taxon>Neoteleostei</taxon>
        <taxon>Acanthomorphata</taxon>
        <taxon>Eupercaria</taxon>
        <taxon>Moronidae</taxon>
        <taxon>Dicentrarchus</taxon>
    </lineage>
</organism>
<dbReference type="GeneID" id="127363006"/>
<dbReference type="RefSeq" id="XP_051255381.1">
    <property type="nucleotide sequence ID" value="XM_051399421.1"/>
</dbReference>
<name>A0A8C4DS58_DICLA</name>
<evidence type="ECO:0000259" key="10">
    <source>
        <dbReference type="PROSITE" id="PS50287"/>
    </source>
</evidence>
<feature type="region of interest" description="Disordered" evidence="8">
    <location>
        <begin position="632"/>
        <end position="652"/>
    </location>
</feature>
<dbReference type="Gene3D" id="2.120.10.30">
    <property type="entry name" value="TolB, C-terminal domain"/>
    <property type="match status" value="1"/>
</dbReference>
<dbReference type="Pfam" id="PF07995">
    <property type="entry name" value="GSDH"/>
    <property type="match status" value="1"/>
</dbReference>
<dbReference type="InterPro" id="IPR036772">
    <property type="entry name" value="SRCR-like_dom_sf"/>
</dbReference>
<reference evidence="11" key="1">
    <citation type="submission" date="2025-08" db="UniProtKB">
        <authorList>
            <consortium name="Ensembl"/>
        </authorList>
    </citation>
    <scope>IDENTIFICATION</scope>
</reference>
<keyword evidence="12" id="KW-1185">Reference proteome</keyword>
<dbReference type="InterPro" id="IPR011041">
    <property type="entry name" value="Quinoprot_gluc/sorb_DH_b-prop"/>
</dbReference>
<dbReference type="PANTHER" id="PTHR19328:SF58">
    <property type="entry name" value="HHIP-LIKE PROTEIN 1"/>
    <property type="match status" value="1"/>
</dbReference>
<feature type="compositionally biased region" description="Low complexity" evidence="8">
    <location>
        <begin position="632"/>
        <end position="651"/>
    </location>
</feature>
<dbReference type="AlphaFoldDB" id="A0A8C4DS58"/>
<dbReference type="SUPFAM" id="SSF50952">
    <property type="entry name" value="Soluble quinoprotein glucose dehydrogenase"/>
    <property type="match status" value="1"/>
</dbReference>
<dbReference type="Pfam" id="PF00530">
    <property type="entry name" value="SRCR"/>
    <property type="match status" value="1"/>
</dbReference>
<dbReference type="GO" id="GO:0016020">
    <property type="term" value="C:membrane"/>
    <property type="evidence" value="ECO:0007669"/>
    <property type="project" value="InterPro"/>
</dbReference>
<dbReference type="PANTHER" id="PTHR19328">
    <property type="entry name" value="HEDGEHOG-INTERACTING PROTEIN"/>
    <property type="match status" value="1"/>
</dbReference>
<dbReference type="InterPro" id="IPR001190">
    <property type="entry name" value="SRCR"/>
</dbReference>
<reference evidence="11" key="2">
    <citation type="submission" date="2025-09" db="UniProtKB">
        <authorList>
            <consortium name="Ensembl"/>
        </authorList>
    </citation>
    <scope>IDENTIFICATION</scope>
</reference>
<dbReference type="Pfam" id="PF03024">
    <property type="entry name" value="Folate_rec"/>
    <property type="match status" value="1"/>
</dbReference>
<keyword evidence="9" id="KW-0812">Transmembrane</keyword>
<evidence type="ECO:0000313" key="12">
    <source>
        <dbReference type="Proteomes" id="UP000694389"/>
    </source>
</evidence>
<evidence type="ECO:0000256" key="5">
    <source>
        <dbReference type="ARBA" id="ARBA00023157"/>
    </source>
</evidence>
<evidence type="ECO:0000313" key="11">
    <source>
        <dbReference type="Ensembl" id="ENSDLAP00005008160.2"/>
    </source>
</evidence>
<dbReference type="OrthoDB" id="10266706at2759"/>
<evidence type="ECO:0000256" key="6">
    <source>
        <dbReference type="ARBA" id="ARBA00023180"/>
    </source>
</evidence>
<evidence type="ECO:0000256" key="3">
    <source>
        <dbReference type="ARBA" id="ARBA00022525"/>
    </source>
</evidence>
<comment type="subcellular location">
    <subcellularLocation>
        <location evidence="1">Secreted</location>
    </subcellularLocation>
</comment>
<dbReference type="InterPro" id="IPR012938">
    <property type="entry name" value="Glc/Sorbosone_DH"/>
</dbReference>
<keyword evidence="3" id="KW-0964">Secreted</keyword>
<feature type="compositionally biased region" description="Low complexity" evidence="8">
    <location>
        <begin position="706"/>
        <end position="716"/>
    </location>
</feature>
<sequence>MTLQTCNLQHAFLPHLLLLILIFLLHAWRGCCHPQCLDYKPPFEPRQPLVFCKEYSKFGCCDLEKDEEISVRFYKIMENFDHSGYVTCGKYMRSILCQECSPYAAHLYDAEDANTPMRMLPGLCGDYCSDYWHQCRYTLSLLLEDLGSPQQFANLTATIEEDRRRFCDFLVLKDNQYCYPNVVTNAELNANLGFVREDPKGCLELCLQEVANGLRNPVAMIHADDGTHRFFVAEQLGYVWVYLASGSRIDRPFLNLTRAVLTSPWAGDERGFLCIALHPRFTTVRKAYVYYSVSVKKEERIRISEFTLLTHDDNQLDHSSERTILEVVEPASNHNGGQLLFGHDGYLYIFIGDGGRAGDPFGKFGNSQNKSALLGKVLRVDVEDNDNGAPYSIPSDNPFLWEKEARPEVYAYGVRNMWRCSIDRGDPATGRGRGRMFCGDVGQNKYEEVDIIVKGGNYGWRAKEGFSCYDRKLCQNSSLDDILPIFAYPHKLGKSVTGGYIYRGCQMPNLNGLYIFGDFMSGRLMSLKENVTTGEWQYNEICMGTDQTCRFPKLINSYYKYIISFAEDEAGELYFLATGVPSATARAGVIYKIVDPSRRAPPGKCNIKPSPVKIKGKLIHFHPKEEFVINKKPTTTPIPTTTRKTTTTTRTPTRRKPIIIIKPPMPTRKTIRKTPPPPPTTPTARKTTLQTTRKTMRKTPPPPTTKTPTIKATTRKTPPPPTPTIKATMRKTPPPPPTPTIKATTTIKTTSATTIKPTTTVPTTVQMATTPATTTPTGYRTTVMTAAMSRIAQSPIVTTPPTRRHRRPLQTPLCTTSQPLTSLQPSPSTTSLKGPQVTLTSARYLEHPGVFTTPRLPYWNQKPTVSGYVPQRPPINTTLLKSQEEKLWLGEKQEIAGEGNQVFKRPRGRGRGRGYKRGRRLRVGSVRLVSADGLSDRGRVEIFIRGEWGTVCDDLFSNKAGTVVCRQLGFTTALAVMKRAALGEADRSVRILLDDVECEGGERSLLECKRSRVGKHNCSHGEDVGVICG</sequence>
<dbReference type="SMART" id="SM00202">
    <property type="entry name" value="SR"/>
    <property type="match status" value="1"/>
</dbReference>
<evidence type="ECO:0000256" key="8">
    <source>
        <dbReference type="SAM" id="MobiDB-lite"/>
    </source>
</evidence>
<dbReference type="Ensembl" id="ENSDLAT00005008923.2">
    <property type="protein sequence ID" value="ENSDLAP00005008160.2"/>
    <property type="gene ID" value="ENSDLAG00005004210.2"/>
</dbReference>
<feature type="domain" description="SRCR" evidence="10">
    <location>
        <begin position="926"/>
        <end position="1029"/>
    </location>
</feature>
<dbReference type="PRINTS" id="PR00258">
    <property type="entry name" value="SPERACTRCPTR"/>
</dbReference>
<evidence type="ECO:0000256" key="9">
    <source>
        <dbReference type="SAM" id="Phobius"/>
    </source>
</evidence>
<feature type="disulfide bond" evidence="7">
    <location>
        <begin position="998"/>
        <end position="1008"/>
    </location>
</feature>
<dbReference type="Proteomes" id="UP000694389">
    <property type="component" value="Unassembled WGS sequence"/>
</dbReference>
<proteinExistence type="inferred from homology"/>
<keyword evidence="5 7" id="KW-1015">Disulfide bond</keyword>
<keyword evidence="4" id="KW-0732">Signal</keyword>
<dbReference type="Gene3D" id="3.10.250.10">
    <property type="entry name" value="SRCR-like domain"/>
    <property type="match status" value="1"/>
</dbReference>
<keyword evidence="6" id="KW-0325">Glycoprotein</keyword>
<feature type="compositionally biased region" description="Low complexity" evidence="8">
    <location>
        <begin position="809"/>
        <end position="832"/>
    </location>
</feature>
<feature type="region of interest" description="Disordered" evidence="8">
    <location>
        <begin position="798"/>
        <end position="834"/>
    </location>
</feature>
<evidence type="ECO:0000256" key="4">
    <source>
        <dbReference type="ARBA" id="ARBA00022729"/>
    </source>
</evidence>
<evidence type="ECO:0000256" key="1">
    <source>
        <dbReference type="ARBA" id="ARBA00004613"/>
    </source>
</evidence>
<dbReference type="GeneTree" id="ENSGT00940000164056"/>
<dbReference type="RefSeq" id="XP_051255382.1">
    <property type="nucleotide sequence ID" value="XM_051399422.1"/>
</dbReference>